<dbReference type="PROSITE" id="PS51898">
    <property type="entry name" value="TYR_RECOMBINASE"/>
    <property type="match status" value="1"/>
</dbReference>
<dbReference type="InterPro" id="IPR011010">
    <property type="entry name" value="DNA_brk_join_enz"/>
</dbReference>
<name>A0A8S5TTD9_9CAUD</name>
<dbReference type="GO" id="GO:0075713">
    <property type="term" value="P:establishment of integrated proviral latency"/>
    <property type="evidence" value="ECO:0007669"/>
    <property type="project" value="UniProtKB-KW"/>
</dbReference>
<dbReference type="GO" id="GO:0003677">
    <property type="term" value="F:DNA binding"/>
    <property type="evidence" value="ECO:0007669"/>
    <property type="project" value="UniProtKB-KW"/>
</dbReference>
<keyword evidence="5" id="KW-0238">DNA-binding</keyword>
<keyword evidence="6" id="KW-0233">DNA recombination</keyword>
<evidence type="ECO:0000256" key="1">
    <source>
        <dbReference type="ARBA" id="ARBA00008857"/>
    </source>
</evidence>
<dbReference type="GO" id="GO:0044826">
    <property type="term" value="P:viral genome integration into host DNA"/>
    <property type="evidence" value="ECO:0007669"/>
    <property type="project" value="UniProtKB-KW"/>
</dbReference>
<comment type="similarity">
    <text evidence="1">Belongs to the 'phage' integrase family.</text>
</comment>
<dbReference type="Gene3D" id="1.10.150.130">
    <property type="match status" value="1"/>
</dbReference>
<keyword evidence="7" id="KW-0229">DNA integration</keyword>
<dbReference type="GO" id="GO:0016787">
    <property type="term" value="F:hydrolase activity"/>
    <property type="evidence" value="ECO:0007669"/>
    <property type="project" value="UniProtKB-KW"/>
</dbReference>
<evidence type="ECO:0000256" key="5">
    <source>
        <dbReference type="ARBA" id="ARBA00023125"/>
    </source>
</evidence>
<dbReference type="Gene3D" id="1.10.443.10">
    <property type="entry name" value="Intergrase catalytic core"/>
    <property type="match status" value="1"/>
</dbReference>
<dbReference type="SUPFAM" id="SSF56349">
    <property type="entry name" value="DNA breaking-rejoining enzymes"/>
    <property type="match status" value="1"/>
</dbReference>
<dbReference type="GO" id="GO:0015074">
    <property type="term" value="P:DNA integration"/>
    <property type="evidence" value="ECO:0007669"/>
    <property type="project" value="InterPro"/>
</dbReference>
<dbReference type="GO" id="GO:0006310">
    <property type="term" value="P:DNA recombination"/>
    <property type="evidence" value="ECO:0007669"/>
    <property type="project" value="UniProtKB-KW"/>
</dbReference>
<organism evidence="9">
    <name type="scientific">Siphoviridae sp. ct5jB2</name>
    <dbReference type="NCBI Taxonomy" id="2825337"/>
    <lineage>
        <taxon>Viruses</taxon>
        <taxon>Duplodnaviria</taxon>
        <taxon>Heunggongvirae</taxon>
        <taxon>Uroviricota</taxon>
        <taxon>Caudoviricetes</taxon>
    </lineage>
</organism>
<dbReference type="Pfam" id="PF00589">
    <property type="entry name" value="Phage_integrase"/>
    <property type="match status" value="1"/>
</dbReference>
<dbReference type="InterPro" id="IPR002104">
    <property type="entry name" value="Integrase_catalytic"/>
</dbReference>
<accession>A0A8S5TTD9</accession>
<dbReference type="InterPro" id="IPR050090">
    <property type="entry name" value="Tyrosine_recombinase_XerCD"/>
</dbReference>
<keyword evidence="7" id="KW-1179">Viral genome integration</keyword>
<keyword evidence="4" id="KW-0378">Hydrolase</keyword>
<dbReference type="InterPro" id="IPR013762">
    <property type="entry name" value="Integrase-like_cat_sf"/>
</dbReference>
<dbReference type="GO" id="GO:0016740">
    <property type="term" value="F:transferase activity"/>
    <property type="evidence" value="ECO:0007669"/>
    <property type="project" value="UniProtKB-KW"/>
</dbReference>
<proteinExistence type="inferred from homology"/>
<protein>
    <recommendedName>
        <fullName evidence="2">Integrase</fullName>
    </recommendedName>
</protein>
<reference evidence="9" key="1">
    <citation type="journal article" date="2021" name="Proc. Natl. Acad. Sci. U.S.A.">
        <title>A Catalog of Tens of Thousands of Viruses from Human Metagenomes Reveals Hidden Associations with Chronic Diseases.</title>
        <authorList>
            <person name="Tisza M.J."/>
            <person name="Buck C.B."/>
        </authorList>
    </citation>
    <scope>NUCLEOTIDE SEQUENCE</scope>
    <source>
        <strain evidence="9">Ct5jB2</strain>
    </source>
</reference>
<dbReference type="InterPro" id="IPR010998">
    <property type="entry name" value="Integrase_recombinase_N"/>
</dbReference>
<evidence type="ECO:0000256" key="2">
    <source>
        <dbReference type="ARBA" id="ARBA00016082"/>
    </source>
</evidence>
<keyword evidence="7" id="KW-1160">Virus entry into host cell</keyword>
<evidence type="ECO:0000256" key="6">
    <source>
        <dbReference type="ARBA" id="ARBA00023172"/>
    </source>
</evidence>
<dbReference type="PANTHER" id="PTHR30349">
    <property type="entry name" value="PHAGE INTEGRASE-RELATED"/>
    <property type="match status" value="1"/>
</dbReference>
<sequence>MTGRLENQIKTEQKIKRTLKSLPQIVADFYYNISTSTEPKSCYMYIMIIKGFIEFIEELNISINDIDETVVTRYLKTKEQKTNKEGQVQSTSFSYRKVVYAALNNFLFYLKKKKIIKDNPMDEIKPVRNSDNVKRIRLTANDMENIISAVDRGVGSHRAIETQRPWRSRDKAILLLFIYTGMRETALTEINLNEIDFENNTFKIIDKRHKTQEYIINNRLKEALIEWIQDRELLLEDMRSDALFISVQRSRISPRAVSDLVKKYSKAGIGTEISPHKLRSAFCTILYDETKDINFVSQAVGHKNIETTQRYIVNDGQTKKKAVSLLDDIFSR</sequence>
<dbReference type="PANTHER" id="PTHR30349:SF41">
    <property type="entry name" value="INTEGRASE_RECOMBINASE PROTEIN MJ0367-RELATED"/>
    <property type="match status" value="1"/>
</dbReference>
<dbReference type="EMBL" id="BK015927">
    <property type="protein sequence ID" value="DAF85470.1"/>
    <property type="molecule type" value="Genomic_DNA"/>
</dbReference>
<feature type="domain" description="Tyr recombinase" evidence="8">
    <location>
        <begin position="133"/>
        <end position="324"/>
    </location>
</feature>
<evidence type="ECO:0000256" key="3">
    <source>
        <dbReference type="ARBA" id="ARBA00022679"/>
    </source>
</evidence>
<evidence type="ECO:0000313" key="9">
    <source>
        <dbReference type="EMBL" id="DAF85470.1"/>
    </source>
</evidence>
<evidence type="ECO:0000256" key="4">
    <source>
        <dbReference type="ARBA" id="ARBA00022801"/>
    </source>
</evidence>
<evidence type="ECO:0000259" key="8">
    <source>
        <dbReference type="PROSITE" id="PS51898"/>
    </source>
</evidence>
<keyword evidence="3" id="KW-0808">Transferase</keyword>
<evidence type="ECO:0000256" key="7">
    <source>
        <dbReference type="ARBA" id="ARBA00023195"/>
    </source>
</evidence>